<dbReference type="SUPFAM" id="SSF89919">
    <property type="entry name" value="Ribosome-binding factor A, RbfA"/>
    <property type="match status" value="1"/>
</dbReference>
<evidence type="ECO:0000313" key="4">
    <source>
        <dbReference type="Proteomes" id="UP000030023"/>
    </source>
</evidence>
<keyword evidence="1 2" id="KW-0690">Ribosome biogenesis</keyword>
<dbReference type="InterPro" id="IPR000238">
    <property type="entry name" value="RbfA"/>
</dbReference>
<proteinExistence type="inferred from homology"/>
<comment type="similarity">
    <text evidence="2">Belongs to the RbfA family.</text>
</comment>
<dbReference type="Proteomes" id="UP000030023">
    <property type="component" value="Unassembled WGS sequence"/>
</dbReference>
<dbReference type="Pfam" id="PF02033">
    <property type="entry name" value="RBFA"/>
    <property type="match status" value="1"/>
</dbReference>
<keyword evidence="4" id="KW-1185">Reference proteome</keyword>
<dbReference type="PANTHER" id="PTHR33515:SF1">
    <property type="entry name" value="RIBOSOME-BINDING FACTOR A, CHLOROPLASTIC-RELATED"/>
    <property type="match status" value="1"/>
</dbReference>
<dbReference type="Gene3D" id="3.30.300.20">
    <property type="match status" value="1"/>
</dbReference>
<comment type="function">
    <text evidence="2">One of several proteins that assist in the late maturation steps of the functional core of the 30S ribosomal subunit. Associates with free 30S ribosomal subunits (but not with 30S subunits that are part of 70S ribosomes or polysomes). Required for efficient processing of 16S rRNA. May interact with the 5'-terminal helix region of 16S rRNA.</text>
</comment>
<protein>
    <recommendedName>
        <fullName evidence="2">Ribosome-binding factor A</fullName>
    </recommendedName>
</protein>
<organism evidence="3 4">
    <name type="scientific">Oenococcus alcoholitolerans</name>
    <dbReference type="NCBI Taxonomy" id="931074"/>
    <lineage>
        <taxon>Bacteria</taxon>
        <taxon>Bacillati</taxon>
        <taxon>Bacillota</taxon>
        <taxon>Bacilli</taxon>
        <taxon>Lactobacillales</taxon>
        <taxon>Lactobacillaceae</taxon>
        <taxon>Oenococcus</taxon>
    </lineage>
</organism>
<evidence type="ECO:0000256" key="2">
    <source>
        <dbReference type="HAMAP-Rule" id="MF_00003"/>
    </source>
</evidence>
<dbReference type="EMBL" id="AXCV01000075">
    <property type="protein sequence ID" value="KGO32168.1"/>
    <property type="molecule type" value="Genomic_DNA"/>
</dbReference>
<comment type="subcellular location">
    <subcellularLocation>
        <location evidence="2">Cytoplasm</location>
    </subcellularLocation>
</comment>
<comment type="caution">
    <text evidence="3">The sequence shown here is derived from an EMBL/GenBank/DDBJ whole genome shotgun (WGS) entry which is preliminary data.</text>
</comment>
<dbReference type="NCBIfam" id="TIGR00082">
    <property type="entry name" value="rbfA"/>
    <property type="match status" value="1"/>
</dbReference>
<evidence type="ECO:0000313" key="3">
    <source>
        <dbReference type="EMBL" id="KGO32168.1"/>
    </source>
</evidence>
<sequence>MPKKAKSARLLRVEGTIARDIGKILVKKVSDPRLKDVTVTGVDMSADFSVAYVYWTIYSNLASSKEKADRGLSAAKGLIKHELSKQMTTFKIPDLVFKRDTAIEYGDHIEKLISKLNDQDDH</sequence>
<comment type="subunit">
    <text evidence="2">Monomer. Binds 30S ribosomal subunits, but not 50S ribosomal subunits or 70S ribosomes.</text>
</comment>
<name>A0ABR4XRP9_9LACO</name>
<accession>A0ABR4XRP9</accession>
<evidence type="ECO:0000256" key="1">
    <source>
        <dbReference type="ARBA" id="ARBA00022517"/>
    </source>
</evidence>
<dbReference type="InterPro" id="IPR023799">
    <property type="entry name" value="RbfA_dom_sf"/>
</dbReference>
<gene>
    <name evidence="2" type="primary">rbfA</name>
    <name evidence="3" type="ORF">Q757_02600</name>
</gene>
<keyword evidence="2" id="KW-0963">Cytoplasm</keyword>
<dbReference type="InterPro" id="IPR015946">
    <property type="entry name" value="KH_dom-like_a/b"/>
</dbReference>
<dbReference type="PANTHER" id="PTHR33515">
    <property type="entry name" value="RIBOSOME-BINDING FACTOR A, CHLOROPLASTIC-RELATED"/>
    <property type="match status" value="1"/>
</dbReference>
<dbReference type="HAMAP" id="MF_00003">
    <property type="entry name" value="RbfA"/>
    <property type="match status" value="1"/>
</dbReference>
<reference evidence="3 4" key="1">
    <citation type="journal article" date="2014" name="Antonie Van Leeuwenhoek">
        <title>Oenococcus alcoholitolerans sp. nov., a lactic acid bacteria isolated from cachaca and ethanol fermentation processes.</title>
        <authorList>
            <person name="Badotti F."/>
            <person name="Moreira A.P."/>
            <person name="Tonon L.A."/>
            <person name="de Lucena B.T."/>
            <person name="Gomes Fde C."/>
            <person name="Kruger R."/>
            <person name="Thompson C.C."/>
            <person name="de Morais M.A.Jr."/>
            <person name="Rosa C.A."/>
            <person name="Thompson F.L."/>
        </authorList>
    </citation>
    <scope>NUCLEOTIDE SEQUENCE [LARGE SCALE GENOMIC DNA]</scope>
    <source>
        <strain evidence="3 4">UFRJ-M7.2.18</strain>
    </source>
</reference>